<organism evidence="1 2">
    <name type="scientific">Asparagus officinalis</name>
    <name type="common">Garden asparagus</name>
    <dbReference type="NCBI Taxonomy" id="4686"/>
    <lineage>
        <taxon>Eukaryota</taxon>
        <taxon>Viridiplantae</taxon>
        <taxon>Streptophyta</taxon>
        <taxon>Embryophyta</taxon>
        <taxon>Tracheophyta</taxon>
        <taxon>Spermatophyta</taxon>
        <taxon>Magnoliopsida</taxon>
        <taxon>Liliopsida</taxon>
        <taxon>Asparagales</taxon>
        <taxon>Asparagaceae</taxon>
        <taxon>Asparagoideae</taxon>
        <taxon>Asparagus</taxon>
    </lineage>
</organism>
<protein>
    <submittedName>
        <fullName evidence="1">Uncharacterized protein</fullName>
    </submittedName>
</protein>
<keyword evidence="2" id="KW-1185">Reference proteome</keyword>
<proteinExistence type="predicted"/>
<evidence type="ECO:0000313" key="1">
    <source>
        <dbReference type="EMBL" id="ONK64680.1"/>
    </source>
</evidence>
<reference evidence="2" key="1">
    <citation type="journal article" date="2017" name="Nat. Commun.">
        <title>The asparagus genome sheds light on the origin and evolution of a young Y chromosome.</title>
        <authorList>
            <person name="Harkess A."/>
            <person name="Zhou J."/>
            <person name="Xu C."/>
            <person name="Bowers J.E."/>
            <person name="Van der Hulst R."/>
            <person name="Ayyampalayam S."/>
            <person name="Mercati F."/>
            <person name="Riccardi P."/>
            <person name="McKain M.R."/>
            <person name="Kakrana A."/>
            <person name="Tang H."/>
            <person name="Ray J."/>
            <person name="Groenendijk J."/>
            <person name="Arikit S."/>
            <person name="Mathioni S.M."/>
            <person name="Nakano M."/>
            <person name="Shan H."/>
            <person name="Telgmann-Rauber A."/>
            <person name="Kanno A."/>
            <person name="Yue Z."/>
            <person name="Chen H."/>
            <person name="Li W."/>
            <person name="Chen Y."/>
            <person name="Xu X."/>
            <person name="Zhang Y."/>
            <person name="Luo S."/>
            <person name="Chen H."/>
            <person name="Gao J."/>
            <person name="Mao Z."/>
            <person name="Pires J.C."/>
            <person name="Luo M."/>
            <person name="Kudrna D."/>
            <person name="Wing R.A."/>
            <person name="Meyers B.C."/>
            <person name="Yi K."/>
            <person name="Kong H."/>
            <person name="Lavrijsen P."/>
            <person name="Sunseri F."/>
            <person name="Falavigna A."/>
            <person name="Ye Y."/>
            <person name="Leebens-Mack J.H."/>
            <person name="Chen G."/>
        </authorList>
    </citation>
    <scope>NUCLEOTIDE SEQUENCE [LARGE SCALE GENOMIC DNA]</scope>
    <source>
        <strain evidence="2">cv. DH0086</strain>
    </source>
</reference>
<dbReference type="EMBL" id="CM007387">
    <property type="protein sequence ID" value="ONK64680.1"/>
    <property type="molecule type" value="Genomic_DNA"/>
</dbReference>
<gene>
    <name evidence="1" type="ORF">A4U43_C07F28720</name>
</gene>
<sequence length="106" mass="11754">MGLVLKRDSASRLGAAVTARRRRGSADERRGCSHGGNAVIWVRFGCFGQWRMLDTGREKRRRVRGGRCLARGIEGAGSLGEAWVKPSRWWSWQFGSEGCGSLGFLQ</sequence>
<dbReference type="AlphaFoldDB" id="A0A5P1EKV6"/>
<name>A0A5P1EKV6_ASPOF</name>
<evidence type="ECO:0000313" key="2">
    <source>
        <dbReference type="Proteomes" id="UP000243459"/>
    </source>
</evidence>
<accession>A0A5P1EKV6</accession>
<dbReference type="Proteomes" id="UP000243459">
    <property type="component" value="Chromosome 7"/>
</dbReference>
<dbReference type="Gramene" id="ONK64680">
    <property type="protein sequence ID" value="ONK64680"/>
    <property type="gene ID" value="A4U43_C07F28720"/>
</dbReference>